<feature type="transmembrane region" description="Helical" evidence="5">
    <location>
        <begin position="34"/>
        <end position="57"/>
    </location>
</feature>
<name>A0A6G1FXF6_9PEZI</name>
<reference evidence="6 8" key="1">
    <citation type="submission" date="2020-01" db="EMBL/GenBank/DDBJ databases">
        <authorList>
            <consortium name="DOE Joint Genome Institute"/>
            <person name="Haridas S."/>
            <person name="Albert R."/>
            <person name="Binder M."/>
            <person name="Bloem J."/>
            <person name="Labutti K."/>
            <person name="Salamov A."/>
            <person name="Andreopoulos B."/>
            <person name="Baker S.E."/>
            <person name="Barry K."/>
            <person name="Bills G."/>
            <person name="Bluhm B.H."/>
            <person name="Cannon C."/>
            <person name="Castanera R."/>
            <person name="Culley D.E."/>
            <person name="Daum C."/>
            <person name="Ezra D."/>
            <person name="Gonzalez J.B."/>
            <person name="Henrissat B."/>
            <person name="Kuo A."/>
            <person name="Liang C."/>
            <person name="Lipzen A."/>
            <person name="Lutzoni F."/>
            <person name="Magnuson J."/>
            <person name="Mondo S."/>
            <person name="Nolan M."/>
            <person name="Ohm R."/>
            <person name="Pangilinan J."/>
            <person name="Park H.-J."/>
            <person name="Ramirez L."/>
            <person name="Alfaro M."/>
            <person name="Sun H."/>
            <person name="Tritt A."/>
            <person name="Yoshinaga Y."/>
            <person name="Zwiers L.-H."/>
            <person name="Turgeon B.G."/>
            <person name="Goodwin S.B."/>
            <person name="Spatafora J.W."/>
            <person name="Crous P.W."/>
            <person name="Grigoriev I.V."/>
        </authorList>
    </citation>
    <scope>NUCLEOTIDE SEQUENCE</scope>
    <source>
        <strain evidence="6 8">CBS 781.70</strain>
    </source>
</reference>
<feature type="transmembrane region" description="Helical" evidence="5">
    <location>
        <begin position="6"/>
        <end position="27"/>
    </location>
</feature>
<proteinExistence type="predicted"/>
<evidence type="ECO:0008006" key="9">
    <source>
        <dbReference type="Google" id="ProtNLM"/>
    </source>
</evidence>
<dbReference type="GO" id="GO:0005385">
    <property type="term" value="F:zinc ion transmembrane transporter activity"/>
    <property type="evidence" value="ECO:0007669"/>
    <property type="project" value="TreeGrafter"/>
</dbReference>
<accession>A0A6G1FXF6</accession>
<dbReference type="Pfam" id="PF02535">
    <property type="entry name" value="Zip"/>
    <property type="match status" value="1"/>
</dbReference>
<organism evidence="6">
    <name type="scientific">Eremomyces bilateralis CBS 781.70</name>
    <dbReference type="NCBI Taxonomy" id="1392243"/>
    <lineage>
        <taxon>Eukaryota</taxon>
        <taxon>Fungi</taxon>
        <taxon>Dikarya</taxon>
        <taxon>Ascomycota</taxon>
        <taxon>Pezizomycotina</taxon>
        <taxon>Dothideomycetes</taxon>
        <taxon>Dothideomycetes incertae sedis</taxon>
        <taxon>Eremomycetales</taxon>
        <taxon>Eremomycetaceae</taxon>
        <taxon>Eremomyces</taxon>
    </lineage>
</organism>
<evidence type="ECO:0000313" key="6">
    <source>
        <dbReference type="EMBL" id="KAF1810517.1"/>
    </source>
</evidence>
<keyword evidence="2 5" id="KW-0812">Transmembrane</keyword>
<dbReference type="EMBL" id="ML975166">
    <property type="protein sequence ID" value="KAF1810517.1"/>
    <property type="molecule type" value="Genomic_DNA"/>
</dbReference>
<feature type="non-terminal residue" evidence="6">
    <location>
        <position position="1"/>
    </location>
</feature>
<reference evidence="8" key="2">
    <citation type="submission" date="2020-04" db="EMBL/GenBank/DDBJ databases">
        <authorList>
            <consortium name="NCBI Genome Project"/>
        </authorList>
    </citation>
    <scope>NUCLEOTIDE SEQUENCE</scope>
    <source>
        <strain evidence="8">CBS 781.70</strain>
    </source>
</reference>
<dbReference type="GO" id="GO:0005886">
    <property type="term" value="C:plasma membrane"/>
    <property type="evidence" value="ECO:0007669"/>
    <property type="project" value="TreeGrafter"/>
</dbReference>
<evidence type="ECO:0000256" key="4">
    <source>
        <dbReference type="ARBA" id="ARBA00023136"/>
    </source>
</evidence>
<evidence type="ECO:0000256" key="3">
    <source>
        <dbReference type="ARBA" id="ARBA00022989"/>
    </source>
</evidence>
<protein>
    <recommendedName>
        <fullName evidence="9">Zinc/iron permease</fullName>
    </recommendedName>
</protein>
<feature type="transmembrane region" description="Helical" evidence="5">
    <location>
        <begin position="69"/>
        <end position="92"/>
    </location>
</feature>
<evidence type="ECO:0000256" key="2">
    <source>
        <dbReference type="ARBA" id="ARBA00022692"/>
    </source>
</evidence>
<dbReference type="InterPro" id="IPR003689">
    <property type="entry name" value="ZIP"/>
</dbReference>
<dbReference type="PANTHER" id="PTHR11040:SF44">
    <property type="entry name" value="PROTEIN ZNTC-RELATED"/>
    <property type="match status" value="1"/>
</dbReference>
<evidence type="ECO:0000313" key="7">
    <source>
        <dbReference type="Proteomes" id="UP000504638"/>
    </source>
</evidence>
<evidence type="ECO:0000256" key="1">
    <source>
        <dbReference type="ARBA" id="ARBA00004141"/>
    </source>
</evidence>
<dbReference type="OrthoDB" id="448280at2759"/>
<dbReference type="Proteomes" id="UP000504638">
    <property type="component" value="Unplaced"/>
</dbReference>
<reference evidence="8" key="3">
    <citation type="submission" date="2025-04" db="UniProtKB">
        <authorList>
            <consortium name="RefSeq"/>
        </authorList>
    </citation>
    <scope>IDENTIFICATION</scope>
    <source>
        <strain evidence="8">CBS 781.70</strain>
    </source>
</reference>
<dbReference type="AlphaFoldDB" id="A0A6G1FXF6"/>
<feature type="transmembrane region" description="Helical" evidence="5">
    <location>
        <begin position="99"/>
        <end position="119"/>
    </location>
</feature>
<keyword evidence="7" id="KW-1185">Reference proteome</keyword>
<keyword evidence="3 5" id="KW-1133">Transmembrane helix</keyword>
<dbReference type="PANTHER" id="PTHR11040">
    <property type="entry name" value="ZINC/IRON TRANSPORTER"/>
    <property type="match status" value="1"/>
</dbReference>
<sequence>SDAVSAGVLEAGIVFHSLLIGLTCVVADDSFFRTLFAVIAFHQMFEGVALGTVFSGIPNTKLSFMKKLILAGIFAVITPIGMGIGIGVLSLFNGNDKSAVIAIGTLDVLSAGILAWVAFVEMWARGWIHGGRLERAGLPTTLAALLALVFGMGIMSLLGKWA</sequence>
<comment type="subcellular location">
    <subcellularLocation>
        <location evidence="1">Membrane</location>
        <topology evidence="1">Multi-pass membrane protein</topology>
    </subcellularLocation>
</comment>
<dbReference type="GeneID" id="54417175"/>
<dbReference type="RefSeq" id="XP_033532148.1">
    <property type="nucleotide sequence ID" value="XM_033676605.1"/>
</dbReference>
<keyword evidence="4 5" id="KW-0472">Membrane</keyword>
<evidence type="ECO:0000256" key="5">
    <source>
        <dbReference type="SAM" id="Phobius"/>
    </source>
</evidence>
<gene>
    <name evidence="6 8" type="ORF">P152DRAFT_401349</name>
</gene>
<feature type="transmembrane region" description="Helical" evidence="5">
    <location>
        <begin position="139"/>
        <end position="158"/>
    </location>
</feature>
<evidence type="ECO:0000313" key="8">
    <source>
        <dbReference type="RefSeq" id="XP_033532148.1"/>
    </source>
</evidence>